<evidence type="ECO:0008006" key="4">
    <source>
        <dbReference type="Google" id="ProtNLM"/>
    </source>
</evidence>
<reference evidence="3" key="1">
    <citation type="submission" date="2016-06" db="EMBL/GenBank/DDBJ databases">
        <authorList>
            <person name="Varghese N."/>
            <person name="Submissions Spin"/>
        </authorList>
    </citation>
    <scope>NUCLEOTIDE SEQUENCE [LARGE SCALE GENOMIC DNA]</scope>
    <source>
        <strain evidence="3">DSM 43903</strain>
    </source>
</reference>
<organism evidence="2 3">
    <name type="scientific">Micromonospora citrea</name>
    <dbReference type="NCBI Taxonomy" id="47855"/>
    <lineage>
        <taxon>Bacteria</taxon>
        <taxon>Bacillati</taxon>
        <taxon>Actinomycetota</taxon>
        <taxon>Actinomycetes</taxon>
        <taxon>Micromonosporales</taxon>
        <taxon>Micromonosporaceae</taxon>
        <taxon>Micromonospora</taxon>
    </lineage>
</organism>
<name>A0A1C6VXM5_9ACTN</name>
<proteinExistence type="predicted"/>
<dbReference type="RefSeq" id="WP_091106124.1">
    <property type="nucleotide sequence ID" value="NZ_FMHZ01000002.1"/>
</dbReference>
<protein>
    <recommendedName>
        <fullName evidence="4">Secreted protein</fullName>
    </recommendedName>
</protein>
<dbReference type="EMBL" id="FMHZ01000002">
    <property type="protein sequence ID" value="SCL71063.1"/>
    <property type="molecule type" value="Genomic_DNA"/>
</dbReference>
<keyword evidence="1" id="KW-0732">Signal</keyword>
<dbReference type="Proteomes" id="UP000199001">
    <property type="component" value="Unassembled WGS sequence"/>
</dbReference>
<accession>A0A1C6VXM5</accession>
<dbReference type="AlphaFoldDB" id="A0A1C6VXM5"/>
<feature type="signal peptide" evidence="1">
    <location>
        <begin position="1"/>
        <end position="31"/>
    </location>
</feature>
<sequence>MNMLRRTASLTAATVLAVATSVTVAAGPAMAGENAMAWTYSGGTARGQAVWYHDGDSLKVCDMSADGRGIRGVVYSYDSAGGFWVNEFSVADSNSSDGCKYGSENVPDGRRVEVVVYQYWSDTTCCAGSSYGVA</sequence>
<evidence type="ECO:0000313" key="3">
    <source>
        <dbReference type="Proteomes" id="UP000199001"/>
    </source>
</evidence>
<evidence type="ECO:0000256" key="1">
    <source>
        <dbReference type="SAM" id="SignalP"/>
    </source>
</evidence>
<keyword evidence="3" id="KW-1185">Reference proteome</keyword>
<feature type="chain" id="PRO_5008749121" description="Secreted protein" evidence="1">
    <location>
        <begin position="32"/>
        <end position="134"/>
    </location>
</feature>
<evidence type="ECO:0000313" key="2">
    <source>
        <dbReference type="EMBL" id="SCL71063.1"/>
    </source>
</evidence>
<gene>
    <name evidence="2" type="ORF">GA0070606_5599</name>
</gene>